<dbReference type="RefSeq" id="WP_216955716.1">
    <property type="nucleotide sequence ID" value="NZ_JAHOPB010000001.1"/>
</dbReference>
<keyword evidence="2" id="KW-0732">Signal</keyword>
<dbReference type="PANTHER" id="PTHR42928:SF5">
    <property type="entry name" value="BLR1237 PROTEIN"/>
    <property type="match status" value="1"/>
</dbReference>
<feature type="chain" id="PRO_5046898348" evidence="2">
    <location>
        <begin position="24"/>
        <end position="325"/>
    </location>
</feature>
<gene>
    <name evidence="3" type="ORF">KQ910_00185</name>
</gene>
<evidence type="ECO:0000256" key="1">
    <source>
        <dbReference type="ARBA" id="ARBA00006987"/>
    </source>
</evidence>
<dbReference type="Proteomes" id="UP000727907">
    <property type="component" value="Unassembled WGS sequence"/>
</dbReference>
<dbReference type="InterPro" id="IPR005064">
    <property type="entry name" value="BUG"/>
</dbReference>
<comment type="similarity">
    <text evidence="1">Belongs to the UPF0065 (bug) family.</text>
</comment>
<evidence type="ECO:0000256" key="2">
    <source>
        <dbReference type="SAM" id="SignalP"/>
    </source>
</evidence>
<dbReference type="PANTHER" id="PTHR42928">
    <property type="entry name" value="TRICARBOXYLATE-BINDING PROTEIN"/>
    <property type="match status" value="1"/>
</dbReference>
<reference evidence="3 4" key="1">
    <citation type="submission" date="2021-06" db="EMBL/GenBank/DDBJ databases">
        <authorList>
            <person name="Lee D.H."/>
        </authorList>
    </citation>
    <scope>NUCLEOTIDE SEQUENCE [LARGE SCALE GENOMIC DNA]</scope>
    <source>
        <strain evidence="3 4">MMS21-HV4-11</strain>
    </source>
</reference>
<dbReference type="CDD" id="cd13578">
    <property type="entry name" value="PBP2_Bug27"/>
    <property type="match status" value="1"/>
</dbReference>
<feature type="signal peptide" evidence="2">
    <location>
        <begin position="1"/>
        <end position="23"/>
    </location>
</feature>
<proteinExistence type="inferred from homology"/>
<evidence type="ECO:0000313" key="4">
    <source>
        <dbReference type="Proteomes" id="UP000727907"/>
    </source>
</evidence>
<keyword evidence="4" id="KW-1185">Reference proteome</keyword>
<organism evidence="3 4">
    <name type="scientific">Reyranella humidisoli</name>
    <dbReference type="NCBI Taxonomy" id="2849149"/>
    <lineage>
        <taxon>Bacteria</taxon>
        <taxon>Pseudomonadati</taxon>
        <taxon>Pseudomonadota</taxon>
        <taxon>Alphaproteobacteria</taxon>
        <taxon>Hyphomicrobiales</taxon>
        <taxon>Reyranellaceae</taxon>
        <taxon>Reyranella</taxon>
    </lineage>
</organism>
<dbReference type="PIRSF" id="PIRSF017082">
    <property type="entry name" value="YflP"/>
    <property type="match status" value="1"/>
</dbReference>
<accession>A0ABS6IC17</accession>
<name>A0ABS6IC17_9HYPH</name>
<comment type="caution">
    <text evidence="3">The sequence shown here is derived from an EMBL/GenBank/DDBJ whole genome shotgun (WGS) entry which is preliminary data.</text>
</comment>
<sequence length="325" mass="33644">MSKPLRRHLLAGLAALPLAPVRAQVSDFPDRPLRFIVGFPPGGPNDLLTRVIAPGIGERLGRTVVVENKAGANGEIAANFTAKSPPDGSVFMLASNGSTTVAPALNRNMPYDVRTDFVAVAPVGINPMLLVVRPDLPAKDIAGLLSLARARPGKLNGASAGAGGATHLALELFKAMGRLDIVHVPYKGGGPAMADLMAGQVDLYFGGLSTALPHAKAGKMRALGQTALERSAAAPDIPTISESGLPGYEAAISYGVFLPAGTPKALVDRLHAAIDATVRSPDVAKRFVELGADPQFGTPAEFAAYVADDLAKWARLAKEAGLKAE</sequence>
<dbReference type="Pfam" id="PF03401">
    <property type="entry name" value="TctC"/>
    <property type="match status" value="1"/>
</dbReference>
<dbReference type="EMBL" id="JAHOPB010000001">
    <property type="protein sequence ID" value="MBU8872153.1"/>
    <property type="molecule type" value="Genomic_DNA"/>
</dbReference>
<evidence type="ECO:0000313" key="3">
    <source>
        <dbReference type="EMBL" id="MBU8872153.1"/>
    </source>
</evidence>
<protein>
    <submittedName>
        <fullName evidence="3">Tripartite tricarboxylate transporter substrate binding protein</fullName>
    </submittedName>
</protein>